<evidence type="ECO:0000313" key="2">
    <source>
        <dbReference type="Proteomes" id="UP001341840"/>
    </source>
</evidence>
<organism evidence="1 2">
    <name type="scientific">Stylosanthes scabra</name>
    <dbReference type="NCBI Taxonomy" id="79078"/>
    <lineage>
        <taxon>Eukaryota</taxon>
        <taxon>Viridiplantae</taxon>
        <taxon>Streptophyta</taxon>
        <taxon>Embryophyta</taxon>
        <taxon>Tracheophyta</taxon>
        <taxon>Spermatophyta</taxon>
        <taxon>Magnoliopsida</taxon>
        <taxon>eudicotyledons</taxon>
        <taxon>Gunneridae</taxon>
        <taxon>Pentapetalae</taxon>
        <taxon>rosids</taxon>
        <taxon>fabids</taxon>
        <taxon>Fabales</taxon>
        <taxon>Fabaceae</taxon>
        <taxon>Papilionoideae</taxon>
        <taxon>50 kb inversion clade</taxon>
        <taxon>dalbergioids sensu lato</taxon>
        <taxon>Dalbergieae</taxon>
        <taxon>Pterocarpus clade</taxon>
        <taxon>Stylosanthes</taxon>
    </lineage>
</organism>
<proteinExistence type="predicted"/>
<name>A0ABU6WFD1_9FABA</name>
<dbReference type="Proteomes" id="UP001341840">
    <property type="component" value="Unassembled WGS sequence"/>
</dbReference>
<gene>
    <name evidence="1" type="ORF">PIB30_036134</name>
</gene>
<evidence type="ECO:0000313" key="1">
    <source>
        <dbReference type="EMBL" id="MED6183245.1"/>
    </source>
</evidence>
<reference evidence="1 2" key="1">
    <citation type="journal article" date="2023" name="Plants (Basel)">
        <title>Bridging the Gap: Combining Genomics and Transcriptomics Approaches to Understand Stylosanthes scabra, an Orphan Legume from the Brazilian Caatinga.</title>
        <authorList>
            <person name="Ferreira-Neto J.R.C."/>
            <person name="da Silva M.D."/>
            <person name="Binneck E."/>
            <person name="de Melo N.F."/>
            <person name="da Silva R.H."/>
            <person name="de Melo A.L.T.M."/>
            <person name="Pandolfi V."/>
            <person name="Bustamante F.O."/>
            <person name="Brasileiro-Vidal A.C."/>
            <person name="Benko-Iseppon A.M."/>
        </authorList>
    </citation>
    <scope>NUCLEOTIDE SEQUENCE [LARGE SCALE GENOMIC DNA]</scope>
    <source>
        <tissue evidence="1">Leaves</tissue>
    </source>
</reference>
<comment type="caution">
    <text evidence="1">The sequence shown here is derived from an EMBL/GenBank/DDBJ whole genome shotgun (WGS) entry which is preliminary data.</text>
</comment>
<keyword evidence="2" id="KW-1185">Reference proteome</keyword>
<accession>A0ABU6WFD1</accession>
<sequence length="105" mass="12002">MGDDANNWDENVYRECLLKERRIQTRTVFRTAWAPSPLNPNHHSLVVASSDSSVASYSIPSYISNLKNNTDAYADYWLDQIASFKGMMDLHMMSNSMVMVKMLCC</sequence>
<dbReference type="EMBL" id="JASCZI010181418">
    <property type="protein sequence ID" value="MED6183245.1"/>
    <property type="molecule type" value="Genomic_DNA"/>
</dbReference>
<protein>
    <submittedName>
        <fullName evidence="1">Uncharacterized protein</fullName>
    </submittedName>
</protein>